<name>A0A8J7RKW8_9HYPH</name>
<comment type="caution">
    <text evidence="1">The sequence shown here is derived from an EMBL/GenBank/DDBJ whole genome shotgun (WGS) entry which is preliminary data.</text>
</comment>
<dbReference type="EMBL" id="JAGIYY010000001">
    <property type="protein sequence ID" value="MBP0437589.1"/>
    <property type="molecule type" value="Genomic_DNA"/>
</dbReference>
<protein>
    <submittedName>
        <fullName evidence="1">Uncharacterized protein</fullName>
    </submittedName>
</protein>
<dbReference type="RefSeq" id="WP_209333585.1">
    <property type="nucleotide sequence ID" value="NZ_JAGIYY010000001.1"/>
</dbReference>
<dbReference type="AlphaFoldDB" id="A0A8J7RKW8"/>
<gene>
    <name evidence="1" type="ORF">J5Y06_02835</name>
</gene>
<organism evidence="1 2">
    <name type="scientific">Tianweitania sediminis</name>
    <dbReference type="NCBI Taxonomy" id="1502156"/>
    <lineage>
        <taxon>Bacteria</taxon>
        <taxon>Pseudomonadati</taxon>
        <taxon>Pseudomonadota</taxon>
        <taxon>Alphaproteobacteria</taxon>
        <taxon>Hyphomicrobiales</taxon>
        <taxon>Phyllobacteriaceae</taxon>
        <taxon>Tianweitania</taxon>
    </lineage>
</organism>
<accession>A0A8J7RKW8</accession>
<sequence>MKHKASEQRVPSFNHADLARLLRSDRGSFVEVATDVLERADYAFAMMALALAKISVHEANADTEDAIIYTRNRMKAQFPSIN</sequence>
<evidence type="ECO:0000313" key="1">
    <source>
        <dbReference type="EMBL" id="MBP0437589.1"/>
    </source>
</evidence>
<dbReference type="Proteomes" id="UP000666240">
    <property type="component" value="Unassembled WGS sequence"/>
</dbReference>
<evidence type="ECO:0000313" key="2">
    <source>
        <dbReference type="Proteomes" id="UP000666240"/>
    </source>
</evidence>
<reference evidence="1" key="1">
    <citation type="submission" date="2021-03" db="EMBL/GenBank/DDBJ databases">
        <title>Genome sequencing and assembly of Tianweitania sediminis.</title>
        <authorList>
            <person name="Chhetri G."/>
        </authorList>
    </citation>
    <scope>NUCLEOTIDE SEQUENCE</scope>
    <source>
        <strain evidence="1">Z8</strain>
    </source>
</reference>
<proteinExistence type="predicted"/>
<keyword evidence="2" id="KW-1185">Reference proteome</keyword>